<proteinExistence type="inferred from homology"/>
<keyword evidence="4" id="KW-1185">Reference proteome</keyword>
<dbReference type="InterPro" id="IPR036610">
    <property type="entry name" value="PEBP-like_sf"/>
</dbReference>
<protein>
    <submittedName>
        <fullName evidence="3">YbhB/YbcL family Raf kinase inhibitor-like protein</fullName>
    </submittedName>
</protein>
<dbReference type="Proteomes" id="UP000431744">
    <property type="component" value="Unassembled WGS sequence"/>
</dbReference>
<gene>
    <name evidence="3" type="ORF">F8O04_06810</name>
</gene>
<evidence type="ECO:0000313" key="4">
    <source>
        <dbReference type="Proteomes" id="UP000431744"/>
    </source>
</evidence>
<reference evidence="3 4" key="1">
    <citation type="submission" date="2019-09" db="EMBL/GenBank/DDBJ databases">
        <title>Phylogeny of genus Pseudoclavibacter and closely related genus.</title>
        <authorList>
            <person name="Li Y."/>
        </authorList>
    </citation>
    <scope>NUCLEOTIDE SEQUENCE [LARGE SCALE GENOMIC DNA]</scope>
    <source>
        <strain evidence="3 4">EGI 60007</strain>
    </source>
</reference>
<dbReference type="RefSeq" id="WP_158028513.1">
    <property type="nucleotide sequence ID" value="NZ_BMHG01000001.1"/>
</dbReference>
<name>A0A6H9WG49_9MICO</name>
<dbReference type="Gene3D" id="3.90.280.10">
    <property type="entry name" value="PEBP-like"/>
    <property type="match status" value="1"/>
</dbReference>
<sequence>MPNDPYEKLAPVPKLAVRAPFTNGDTLPDANVAPSHGGQGRSPALEWDAVDGAAAYLVTCYDPDAPTMSGFWHWVVYNIPGGVTSLPEGAGTGDEVDLPEGAKAGFNETLGREYRGAAPPAGHGPHRYFFTVSALDATLDIPDNLTGARVNFMAREHVIARGHVHAVFENTGA</sequence>
<dbReference type="OrthoDB" id="9797506at2"/>
<comment type="caution">
    <text evidence="3">The sequence shown here is derived from an EMBL/GenBank/DDBJ whole genome shotgun (WGS) entry which is preliminary data.</text>
</comment>
<evidence type="ECO:0000256" key="1">
    <source>
        <dbReference type="ARBA" id="ARBA00007120"/>
    </source>
</evidence>
<feature type="region of interest" description="Disordered" evidence="2">
    <location>
        <begin position="20"/>
        <end position="44"/>
    </location>
</feature>
<dbReference type="AlphaFoldDB" id="A0A6H9WG49"/>
<dbReference type="NCBIfam" id="TIGR00481">
    <property type="entry name" value="YbhB/YbcL family Raf kinase inhibitor-like protein"/>
    <property type="match status" value="1"/>
</dbReference>
<dbReference type="InterPro" id="IPR005247">
    <property type="entry name" value="YbhB_YbcL/LppC-like"/>
</dbReference>
<dbReference type="InterPro" id="IPR008914">
    <property type="entry name" value="PEBP"/>
</dbReference>
<dbReference type="PANTHER" id="PTHR30289:SF1">
    <property type="entry name" value="PEBP (PHOSPHATIDYLETHANOLAMINE-BINDING PROTEIN) FAMILY PROTEIN"/>
    <property type="match status" value="1"/>
</dbReference>
<comment type="similarity">
    <text evidence="1">Belongs to the UPF0098 family.</text>
</comment>
<dbReference type="PANTHER" id="PTHR30289">
    <property type="entry name" value="UNCHARACTERIZED PROTEIN YBCL-RELATED"/>
    <property type="match status" value="1"/>
</dbReference>
<dbReference type="Pfam" id="PF01161">
    <property type="entry name" value="PBP"/>
    <property type="match status" value="1"/>
</dbReference>
<dbReference type="SUPFAM" id="SSF49777">
    <property type="entry name" value="PEBP-like"/>
    <property type="match status" value="1"/>
</dbReference>
<organism evidence="3 4">
    <name type="scientific">Pseudoclavibacter endophyticus</name>
    <dbReference type="NCBI Taxonomy" id="1778590"/>
    <lineage>
        <taxon>Bacteria</taxon>
        <taxon>Bacillati</taxon>
        <taxon>Actinomycetota</taxon>
        <taxon>Actinomycetes</taxon>
        <taxon>Micrococcales</taxon>
        <taxon>Microbacteriaceae</taxon>
        <taxon>Pseudoclavibacter</taxon>
    </lineage>
</organism>
<accession>A0A6H9WG49</accession>
<dbReference type="EMBL" id="WBJY01000001">
    <property type="protein sequence ID" value="KAB1649929.1"/>
    <property type="molecule type" value="Genomic_DNA"/>
</dbReference>
<dbReference type="CDD" id="cd00865">
    <property type="entry name" value="PEBP_bact_arch"/>
    <property type="match status" value="1"/>
</dbReference>
<evidence type="ECO:0000256" key="2">
    <source>
        <dbReference type="SAM" id="MobiDB-lite"/>
    </source>
</evidence>
<evidence type="ECO:0000313" key="3">
    <source>
        <dbReference type="EMBL" id="KAB1649929.1"/>
    </source>
</evidence>